<protein>
    <submittedName>
        <fullName evidence="1">Uncharacterized protein</fullName>
    </submittedName>
</protein>
<sequence>MSTAEDEVEFSLKVMINKEKTKVLFAEADSDFADVLLSFLALPLGTMVRLFKKHYGDKAPVFGSLNSLRKGLANLDNVHLWREGGKMMLLNPRSSLEDEFCKLKLNVYDAQPTKYFTCEDLNCKLTRAENVSMFCYAKTCYCGKSMNREIGLQEESDTGAATNNDHGVFTTKKMSFFISDDLRMVPNTMTGSIIQTLENLGISETYGAEQRIVSLGFNEIMDLLRLSLLSETPLTELVLHKKLVLHKRKMDYPTAKSELNFIKDFSAISLHHKKMIVKVMIQKSTNKLLFAQAEEDFVDFLFSFLTIPLSRAESLLDANTSLRSIDNLYRSLTNINGEKCLKSEDTKNRLLKPNLPPMFLSKYQIFPITEQTTPELYYYLHTEDYLCTYDTYRNTKVRLKDPKGEGSYVKGPTMFLVSDDLTVTPLCMLSSLSILNELKIPLGDVKEVELHIGLEEALSILRASLTSTCALTEGLMNNPILNKQSKEEHVNPPRRGGRWRRAKPCRGPLYIIVDLRLSGLQLMHKEVQNAQNLLRQVPQNDSDADRVLETVRSSLSHIASLVGEEDARQRWTHTEDA</sequence>
<dbReference type="Pfam" id="PF05056">
    <property type="entry name" value="DUF674"/>
    <property type="match status" value="1"/>
</dbReference>
<organism evidence="1 2">
    <name type="scientific">Buddleja alternifolia</name>
    <dbReference type="NCBI Taxonomy" id="168488"/>
    <lineage>
        <taxon>Eukaryota</taxon>
        <taxon>Viridiplantae</taxon>
        <taxon>Streptophyta</taxon>
        <taxon>Embryophyta</taxon>
        <taxon>Tracheophyta</taxon>
        <taxon>Spermatophyta</taxon>
        <taxon>Magnoliopsida</taxon>
        <taxon>eudicotyledons</taxon>
        <taxon>Gunneridae</taxon>
        <taxon>Pentapetalae</taxon>
        <taxon>asterids</taxon>
        <taxon>lamiids</taxon>
        <taxon>Lamiales</taxon>
        <taxon>Scrophulariaceae</taxon>
        <taxon>Buddlejeae</taxon>
        <taxon>Buddleja</taxon>
    </lineage>
</organism>
<dbReference type="PANTHER" id="PTHR33103">
    <property type="entry name" value="OS01G0153900 PROTEIN"/>
    <property type="match status" value="1"/>
</dbReference>
<dbReference type="PANTHER" id="PTHR33103:SF27">
    <property type="entry name" value="OS04G0594700 PROTEIN"/>
    <property type="match status" value="1"/>
</dbReference>
<dbReference type="InterPro" id="IPR007750">
    <property type="entry name" value="DUF674"/>
</dbReference>
<reference evidence="1" key="1">
    <citation type="submission" date="2019-10" db="EMBL/GenBank/DDBJ databases">
        <authorList>
            <person name="Zhang R."/>
            <person name="Pan Y."/>
            <person name="Wang J."/>
            <person name="Ma R."/>
            <person name="Yu S."/>
        </authorList>
    </citation>
    <scope>NUCLEOTIDE SEQUENCE</scope>
    <source>
        <strain evidence="1">LA-IB0</strain>
        <tissue evidence="1">Leaf</tissue>
    </source>
</reference>
<name>A0AAV6XXP8_9LAMI</name>
<keyword evidence="2" id="KW-1185">Reference proteome</keyword>
<dbReference type="AlphaFoldDB" id="A0AAV6XXP8"/>
<dbReference type="EMBL" id="WHWC01000003">
    <property type="protein sequence ID" value="KAG8387028.1"/>
    <property type="molecule type" value="Genomic_DNA"/>
</dbReference>
<comment type="caution">
    <text evidence="1">The sequence shown here is derived from an EMBL/GenBank/DDBJ whole genome shotgun (WGS) entry which is preliminary data.</text>
</comment>
<proteinExistence type="predicted"/>
<dbReference type="Proteomes" id="UP000826271">
    <property type="component" value="Unassembled WGS sequence"/>
</dbReference>
<evidence type="ECO:0000313" key="2">
    <source>
        <dbReference type="Proteomes" id="UP000826271"/>
    </source>
</evidence>
<accession>A0AAV6XXP8</accession>
<gene>
    <name evidence="1" type="ORF">BUALT_Bualt03G0210500</name>
</gene>
<evidence type="ECO:0000313" key="1">
    <source>
        <dbReference type="EMBL" id="KAG8387028.1"/>
    </source>
</evidence>